<dbReference type="InterPro" id="IPR016197">
    <property type="entry name" value="Chromo-like_dom_sf"/>
</dbReference>
<accession>A0A080ZH52</accession>
<evidence type="ECO:0000313" key="1">
    <source>
        <dbReference type="EMBL" id="ETO65963.1"/>
    </source>
</evidence>
<sequence length="153" mass="17511">MAAKNGVAANFDVGYFVLWSRIDQRLPNNTLLGQWVGPFQVVAERAHSFQIRHLVTGAEYEAHATRLKYYVDSALSVTEEILEFVAGQGMIMTVKYITDHQYNDTLQRWNLKVSWTGQQSIEDSWESVDELLKDVPVLVREYVEKSSSDLLRA</sequence>
<dbReference type="SUPFAM" id="SSF54160">
    <property type="entry name" value="Chromo domain-like"/>
    <property type="match status" value="1"/>
</dbReference>
<proteinExistence type="predicted"/>
<gene>
    <name evidence="1" type="ORF">F444_16761</name>
</gene>
<protein>
    <recommendedName>
        <fullName evidence="3">Chromo domain-containing protein</fullName>
    </recommendedName>
</protein>
<name>A0A080ZH52_PHYNI</name>
<dbReference type="AlphaFoldDB" id="A0A080ZH52"/>
<organism evidence="1 2">
    <name type="scientific">Phytophthora nicotianae P1976</name>
    <dbReference type="NCBI Taxonomy" id="1317066"/>
    <lineage>
        <taxon>Eukaryota</taxon>
        <taxon>Sar</taxon>
        <taxon>Stramenopiles</taxon>
        <taxon>Oomycota</taxon>
        <taxon>Peronosporomycetes</taxon>
        <taxon>Peronosporales</taxon>
        <taxon>Peronosporaceae</taxon>
        <taxon>Phytophthora</taxon>
    </lineage>
</organism>
<comment type="caution">
    <text evidence="1">The sequence shown here is derived from an EMBL/GenBank/DDBJ whole genome shotgun (WGS) entry which is preliminary data.</text>
</comment>
<evidence type="ECO:0000313" key="2">
    <source>
        <dbReference type="Proteomes" id="UP000028582"/>
    </source>
</evidence>
<dbReference type="Proteomes" id="UP000028582">
    <property type="component" value="Unassembled WGS sequence"/>
</dbReference>
<dbReference type="Gene3D" id="2.40.50.40">
    <property type="match status" value="1"/>
</dbReference>
<dbReference type="EMBL" id="ANJA01003122">
    <property type="protein sequence ID" value="ETO65963.1"/>
    <property type="molecule type" value="Genomic_DNA"/>
</dbReference>
<evidence type="ECO:0008006" key="3">
    <source>
        <dbReference type="Google" id="ProtNLM"/>
    </source>
</evidence>
<dbReference type="OrthoDB" id="101786at2759"/>
<reference evidence="1 2" key="1">
    <citation type="submission" date="2013-11" db="EMBL/GenBank/DDBJ databases">
        <title>The Genome Sequence of Phytophthora parasitica P1976.</title>
        <authorList>
            <consortium name="The Broad Institute Genomics Platform"/>
            <person name="Russ C."/>
            <person name="Tyler B."/>
            <person name="Panabieres F."/>
            <person name="Shan W."/>
            <person name="Tripathy S."/>
            <person name="Grunwald N."/>
            <person name="Machado M."/>
            <person name="Johnson C.S."/>
            <person name="Walker B."/>
            <person name="Young S."/>
            <person name="Zeng Q."/>
            <person name="Gargeya S."/>
            <person name="Fitzgerald M."/>
            <person name="Haas B."/>
            <person name="Abouelleil A."/>
            <person name="Allen A.W."/>
            <person name="Alvarado L."/>
            <person name="Arachchi H.M."/>
            <person name="Berlin A.M."/>
            <person name="Chapman S.B."/>
            <person name="Gainer-Dewar J."/>
            <person name="Goldberg J."/>
            <person name="Griggs A."/>
            <person name="Gujja S."/>
            <person name="Hansen M."/>
            <person name="Howarth C."/>
            <person name="Imamovic A."/>
            <person name="Ireland A."/>
            <person name="Larimer J."/>
            <person name="McCowan C."/>
            <person name="Murphy C."/>
            <person name="Pearson M."/>
            <person name="Poon T.W."/>
            <person name="Priest M."/>
            <person name="Roberts A."/>
            <person name="Saif S."/>
            <person name="Shea T."/>
            <person name="Sisk P."/>
            <person name="Sykes S."/>
            <person name="Wortman J."/>
            <person name="Nusbaum C."/>
            <person name="Birren B."/>
        </authorList>
    </citation>
    <scope>NUCLEOTIDE SEQUENCE [LARGE SCALE GENOMIC DNA]</scope>
    <source>
        <strain evidence="1 2">P1976</strain>
    </source>
</reference>